<gene>
    <name evidence="1" type="ORF">SAMEA44547418_01114</name>
</gene>
<dbReference type="Pfam" id="PF20911">
    <property type="entry name" value="GP7"/>
    <property type="match status" value="1"/>
</dbReference>
<sequence>MATIGTQNPTLIDLQKRMDPNGKIAQIIEQLNQSNEIVQDMTMIECNDGTSNKTTVRTGLPEATWRMLYGGVQPSKSTTKQITDTCGMLEAYSEVDAKLVKLSNDPVAFRATEDAAFVEAMGQEIARTIFYGDESTPEKFVGLSARFNTLDPKKADSAKNIIDAGGTANLASMWLVGWGPLTVHGIYPRGTEAGLQQEDKGITTITKPDGSLFEAYRTHFEQNIGLCVRDWRYVVRIANIDMKSIKEDISAGPNLINLMIRAEEKMQSLTGCRPVWYMNQELRTFLRLQKNKVHGSTITEDMEMGKMVTRANGIPVRKIDALLSTEARVTA</sequence>
<evidence type="ECO:0000313" key="1">
    <source>
        <dbReference type="EMBL" id="SNV67501.1"/>
    </source>
</evidence>
<dbReference type="NCBIfam" id="NF045672">
    <property type="entry name" value="MCP_gp7_epsi_15"/>
    <property type="match status" value="1"/>
</dbReference>
<protein>
    <submittedName>
        <fullName evidence="1">Phage capsid family</fullName>
    </submittedName>
</protein>
<dbReference type="Proteomes" id="UP000214973">
    <property type="component" value="Chromosome 1"/>
</dbReference>
<evidence type="ECO:0000313" key="2">
    <source>
        <dbReference type="Proteomes" id="UP000214973"/>
    </source>
</evidence>
<name>A0A239Z8I8_9FIRM</name>
<dbReference type="RefSeq" id="WP_095066059.1">
    <property type="nucleotide sequence ID" value="NZ_LT906470.1"/>
</dbReference>
<organism evidence="1 2">
    <name type="scientific">Veillonella rodentium</name>
    <dbReference type="NCBI Taxonomy" id="248315"/>
    <lineage>
        <taxon>Bacteria</taxon>
        <taxon>Bacillati</taxon>
        <taxon>Bacillota</taxon>
        <taxon>Negativicutes</taxon>
        <taxon>Veillonellales</taxon>
        <taxon>Veillonellaceae</taxon>
        <taxon>Veillonella</taxon>
    </lineage>
</organism>
<reference evidence="1 2" key="1">
    <citation type="submission" date="2017-06" db="EMBL/GenBank/DDBJ databases">
        <authorList>
            <consortium name="Pathogen Informatics"/>
        </authorList>
    </citation>
    <scope>NUCLEOTIDE SEQUENCE [LARGE SCALE GENOMIC DNA]</scope>
    <source>
        <strain evidence="1 2">NCTC12018</strain>
    </source>
</reference>
<dbReference type="EMBL" id="LT906470">
    <property type="protein sequence ID" value="SNV67501.1"/>
    <property type="molecule type" value="Genomic_DNA"/>
</dbReference>
<keyword evidence="2" id="KW-1185">Reference proteome</keyword>
<proteinExistence type="predicted"/>
<dbReference type="InterPro" id="IPR048813">
    <property type="entry name" value="GP7-like"/>
</dbReference>
<dbReference type="KEGG" id="vrm:44547418_01114"/>
<dbReference type="AlphaFoldDB" id="A0A239Z8I8"/>
<accession>A0A239Z8I8</accession>